<dbReference type="OrthoDB" id="6506929at2759"/>
<evidence type="ECO:0000313" key="2">
    <source>
        <dbReference type="Proteomes" id="UP000292052"/>
    </source>
</evidence>
<comment type="caution">
    <text evidence="1">The sequence shown here is derived from an EMBL/GenBank/DDBJ whole genome shotgun (WGS) entry which is preliminary data.</text>
</comment>
<reference evidence="1 2" key="1">
    <citation type="submission" date="2017-03" db="EMBL/GenBank/DDBJ databases">
        <title>Genome of the blue death feigning beetle - Asbolus verrucosus.</title>
        <authorList>
            <person name="Rider S.D."/>
        </authorList>
    </citation>
    <scope>NUCLEOTIDE SEQUENCE [LARGE SCALE GENOMIC DNA]</scope>
    <source>
        <strain evidence="1">Butters</strain>
        <tissue evidence="1">Head and leg muscle</tissue>
    </source>
</reference>
<dbReference type="PANTHER" id="PTHR13518">
    <property type="entry name" value="PUTATIVE TREBLE-CLEF ZINC-FINGER C2ORF42 FAMILY MEMBER"/>
    <property type="match status" value="1"/>
</dbReference>
<dbReference type="EMBL" id="QDEB01059573">
    <property type="protein sequence ID" value="RZC36713.1"/>
    <property type="molecule type" value="Genomic_DNA"/>
</dbReference>
<gene>
    <name evidence="1" type="ORF">BDFB_011408</name>
</gene>
<feature type="non-terminal residue" evidence="1">
    <location>
        <position position="1"/>
    </location>
</feature>
<dbReference type="AlphaFoldDB" id="A0A482VVQ9"/>
<protein>
    <submittedName>
        <fullName evidence="1">Uncharacterized protein</fullName>
    </submittedName>
</protein>
<dbReference type="Proteomes" id="UP000292052">
    <property type="component" value="Unassembled WGS sequence"/>
</dbReference>
<dbReference type="GO" id="GO:0005634">
    <property type="term" value="C:nucleus"/>
    <property type="evidence" value="ECO:0007669"/>
    <property type="project" value="TreeGrafter"/>
</dbReference>
<sequence>KQIASNLSESANDKPTRVKIHDRVVKRCFKKYKKLAPNIFPVEIKVLDNKEKSLQTDRTEIASWKFMEWLNYVTESINQTMHFENYGNLNTLIFCIPEFFYEEFKKRIPSVYVENEVFPHNYRIMSISHLKEIFDTPDVSDFLILSIKNENNN</sequence>
<keyword evidence="2" id="KW-1185">Reference proteome</keyword>
<dbReference type="InterPro" id="IPR026049">
    <property type="entry name" value="C2orf42"/>
</dbReference>
<dbReference type="PANTHER" id="PTHR13518:SF1">
    <property type="entry name" value="C2ORF42 HOMOLOG"/>
    <property type="match status" value="1"/>
</dbReference>
<organism evidence="1 2">
    <name type="scientific">Asbolus verrucosus</name>
    <name type="common">Desert ironclad beetle</name>
    <dbReference type="NCBI Taxonomy" id="1661398"/>
    <lineage>
        <taxon>Eukaryota</taxon>
        <taxon>Metazoa</taxon>
        <taxon>Ecdysozoa</taxon>
        <taxon>Arthropoda</taxon>
        <taxon>Hexapoda</taxon>
        <taxon>Insecta</taxon>
        <taxon>Pterygota</taxon>
        <taxon>Neoptera</taxon>
        <taxon>Endopterygota</taxon>
        <taxon>Coleoptera</taxon>
        <taxon>Polyphaga</taxon>
        <taxon>Cucujiformia</taxon>
        <taxon>Tenebrionidae</taxon>
        <taxon>Pimeliinae</taxon>
        <taxon>Asbolus</taxon>
    </lineage>
</organism>
<accession>A0A482VVQ9</accession>
<proteinExistence type="predicted"/>
<evidence type="ECO:0000313" key="1">
    <source>
        <dbReference type="EMBL" id="RZC36713.1"/>
    </source>
</evidence>
<name>A0A482VVQ9_ASBVE</name>